<dbReference type="PROSITE" id="PS50297">
    <property type="entry name" value="ANK_REP_REGION"/>
    <property type="match status" value="1"/>
</dbReference>
<evidence type="ECO:0000256" key="2">
    <source>
        <dbReference type="ARBA" id="ARBA00023043"/>
    </source>
</evidence>
<keyword evidence="2 3" id="KW-0040">ANK repeat</keyword>
<keyword evidence="5" id="KW-1185">Reference proteome</keyword>
<dbReference type="Proteomes" id="UP000481037">
    <property type="component" value="Unassembled WGS sequence"/>
</dbReference>
<organism evidence="4 5">
    <name type="scientific">Duganella alba</name>
    <dbReference type="NCBI Taxonomy" id="2666081"/>
    <lineage>
        <taxon>Bacteria</taxon>
        <taxon>Pseudomonadati</taxon>
        <taxon>Pseudomonadota</taxon>
        <taxon>Betaproteobacteria</taxon>
        <taxon>Burkholderiales</taxon>
        <taxon>Oxalobacteraceae</taxon>
        <taxon>Telluria group</taxon>
        <taxon>Duganella</taxon>
    </lineage>
</organism>
<dbReference type="SUPFAM" id="SSF48403">
    <property type="entry name" value="Ankyrin repeat"/>
    <property type="match status" value="1"/>
</dbReference>
<dbReference type="PROSITE" id="PS50088">
    <property type="entry name" value="ANK_REPEAT"/>
    <property type="match status" value="1"/>
</dbReference>
<dbReference type="SMART" id="SM00248">
    <property type="entry name" value="ANK"/>
    <property type="match status" value="2"/>
</dbReference>
<reference evidence="4 5" key="1">
    <citation type="submission" date="2019-11" db="EMBL/GenBank/DDBJ databases">
        <title>Novel species isolated from a subtropical stream in China.</title>
        <authorList>
            <person name="Lu H."/>
        </authorList>
    </citation>
    <scope>NUCLEOTIDE SEQUENCE [LARGE SCALE GENOMIC DNA]</scope>
    <source>
        <strain evidence="4 5">FT25W</strain>
    </source>
</reference>
<evidence type="ECO:0000313" key="5">
    <source>
        <dbReference type="Proteomes" id="UP000481037"/>
    </source>
</evidence>
<gene>
    <name evidence="4" type="ORF">GJ697_04145</name>
</gene>
<dbReference type="InterPro" id="IPR002110">
    <property type="entry name" value="Ankyrin_rpt"/>
</dbReference>
<dbReference type="Pfam" id="PF12796">
    <property type="entry name" value="Ank_2"/>
    <property type="match status" value="1"/>
</dbReference>
<dbReference type="RefSeq" id="WP_154363456.1">
    <property type="nucleotide sequence ID" value="NZ_WKJM01000002.1"/>
</dbReference>
<keyword evidence="1" id="KW-0677">Repeat</keyword>
<accession>A0A6L5QCP2</accession>
<dbReference type="PANTHER" id="PTHR24198:SF165">
    <property type="entry name" value="ANKYRIN REPEAT-CONTAINING PROTEIN-RELATED"/>
    <property type="match status" value="1"/>
</dbReference>
<proteinExistence type="predicted"/>
<evidence type="ECO:0000256" key="3">
    <source>
        <dbReference type="PROSITE-ProRule" id="PRU00023"/>
    </source>
</evidence>
<dbReference type="EMBL" id="WKJM01000002">
    <property type="protein sequence ID" value="MRX07022.1"/>
    <property type="molecule type" value="Genomic_DNA"/>
</dbReference>
<feature type="repeat" description="ANK" evidence="3">
    <location>
        <begin position="144"/>
        <end position="176"/>
    </location>
</feature>
<dbReference type="PANTHER" id="PTHR24198">
    <property type="entry name" value="ANKYRIN REPEAT AND PROTEIN KINASE DOMAIN-CONTAINING PROTEIN"/>
    <property type="match status" value="1"/>
</dbReference>
<evidence type="ECO:0000256" key="1">
    <source>
        <dbReference type="ARBA" id="ARBA00022737"/>
    </source>
</evidence>
<comment type="caution">
    <text evidence="4">The sequence shown here is derived from an EMBL/GenBank/DDBJ whole genome shotgun (WGS) entry which is preliminary data.</text>
</comment>
<dbReference type="Gene3D" id="1.25.40.20">
    <property type="entry name" value="Ankyrin repeat-containing domain"/>
    <property type="match status" value="1"/>
</dbReference>
<protein>
    <submittedName>
        <fullName evidence="4">Uncharacterized protein</fullName>
    </submittedName>
</protein>
<dbReference type="InterPro" id="IPR036770">
    <property type="entry name" value="Ankyrin_rpt-contain_sf"/>
</dbReference>
<evidence type="ECO:0000313" key="4">
    <source>
        <dbReference type="EMBL" id="MRX07022.1"/>
    </source>
</evidence>
<dbReference type="AlphaFoldDB" id="A0A6L5QCP2"/>
<sequence>MSQTIMVEATSHRMYEVIDEGDLDKFKQLTPSLRSDQLMEGLQIAVGSYKNSYTPEGDPGRLMIIKFLLDGLVDVSGTKGTDVLQTIVSQSGFNSAAPMLADLMFAHGTSGRDINIAGALKGMPFPLLKKVLEHGANPNVRSRRNDIPLTTAIYWSNREVFDLLLQYGADVNVNLDSTSPNGRTPYEMASERKNTYMVNALLRAGAKPVAPRAPEK</sequence>
<name>A0A6L5QCP2_9BURK</name>